<dbReference type="InterPro" id="IPR011530">
    <property type="entry name" value="rRNA_adenine_dimethylase"/>
</dbReference>
<feature type="domain" description="Ribosomal RNA adenine methylase transferase N-terminal" evidence="9">
    <location>
        <begin position="39"/>
        <end position="208"/>
    </location>
</feature>
<dbReference type="InterPro" id="IPR001737">
    <property type="entry name" value="KsgA/Erm"/>
</dbReference>
<keyword evidence="3 7" id="KW-0489">Methyltransferase</keyword>
<evidence type="ECO:0000256" key="8">
    <source>
        <dbReference type="PROSITE-ProRule" id="PRU01026"/>
    </source>
</evidence>
<comment type="function">
    <text evidence="7">Specifically dimethylates two adjacent adenosines (A1518 and A1519) in the loop of a conserved hairpin near the 3'-end of 16S rRNA in the 30S particle. May play a critical role in biogenesis of 30S subunits.</text>
</comment>
<comment type="catalytic activity">
    <reaction evidence="7">
        <text>adenosine(1518)/adenosine(1519) in 16S rRNA + 4 S-adenosyl-L-methionine = N(6)-dimethyladenosine(1518)/N(6)-dimethyladenosine(1519) in 16S rRNA + 4 S-adenosyl-L-homocysteine + 4 H(+)</text>
        <dbReference type="Rhea" id="RHEA:19609"/>
        <dbReference type="Rhea" id="RHEA-COMP:10232"/>
        <dbReference type="Rhea" id="RHEA-COMP:10233"/>
        <dbReference type="ChEBI" id="CHEBI:15378"/>
        <dbReference type="ChEBI" id="CHEBI:57856"/>
        <dbReference type="ChEBI" id="CHEBI:59789"/>
        <dbReference type="ChEBI" id="CHEBI:74411"/>
        <dbReference type="ChEBI" id="CHEBI:74493"/>
        <dbReference type="EC" id="2.1.1.182"/>
    </reaction>
</comment>
<organism evidence="10 11">
    <name type="scientific">Aquitalea magnusonii</name>
    <dbReference type="NCBI Taxonomy" id="332411"/>
    <lineage>
        <taxon>Bacteria</taxon>
        <taxon>Pseudomonadati</taxon>
        <taxon>Pseudomonadota</taxon>
        <taxon>Betaproteobacteria</taxon>
        <taxon>Neisseriales</taxon>
        <taxon>Chromobacteriaceae</taxon>
        <taxon>Aquitalea</taxon>
    </lineage>
</organism>
<evidence type="ECO:0000256" key="4">
    <source>
        <dbReference type="ARBA" id="ARBA00022679"/>
    </source>
</evidence>
<keyword evidence="6 7" id="KW-0694">RNA-binding</keyword>
<dbReference type="PANTHER" id="PTHR11727">
    <property type="entry name" value="DIMETHYLADENOSINE TRANSFERASE"/>
    <property type="match status" value="1"/>
</dbReference>
<feature type="binding site" evidence="7 8">
    <location>
        <position position="104"/>
    </location>
    <ligand>
        <name>S-adenosyl-L-methionine</name>
        <dbReference type="ChEBI" id="CHEBI:59789"/>
    </ligand>
</feature>
<dbReference type="GO" id="GO:0052908">
    <property type="term" value="F:16S rRNA (adenine(1518)-N(6)/adenine(1519)-N(6))-dimethyltransferase activity"/>
    <property type="evidence" value="ECO:0007669"/>
    <property type="project" value="UniProtKB-EC"/>
</dbReference>
<comment type="similarity">
    <text evidence="7">Belongs to the class I-like SAM-binding methyltransferase superfamily. rRNA adenine N(6)-methyltransferase family. RsmA subfamily.</text>
</comment>
<dbReference type="InterPro" id="IPR023165">
    <property type="entry name" value="rRNA_Ade_diMease-like_C"/>
</dbReference>
<feature type="binding site" evidence="7 8">
    <location>
        <position position="123"/>
    </location>
    <ligand>
        <name>S-adenosyl-L-methionine</name>
        <dbReference type="ChEBI" id="CHEBI:59789"/>
    </ligand>
</feature>
<keyword evidence="5 7" id="KW-0949">S-adenosyl-L-methionine</keyword>
<evidence type="ECO:0000256" key="6">
    <source>
        <dbReference type="ARBA" id="ARBA00022884"/>
    </source>
</evidence>
<evidence type="ECO:0000313" key="10">
    <source>
        <dbReference type="EMBL" id="BBF87593.1"/>
    </source>
</evidence>
<dbReference type="EC" id="2.1.1.182" evidence="7"/>
<dbReference type="AlphaFoldDB" id="A0A3G9GLG1"/>
<dbReference type="CDD" id="cd02440">
    <property type="entry name" value="AdoMet_MTases"/>
    <property type="match status" value="1"/>
</dbReference>
<dbReference type="PANTHER" id="PTHR11727:SF7">
    <property type="entry name" value="DIMETHYLADENOSINE TRANSFERASE-RELATED"/>
    <property type="match status" value="1"/>
</dbReference>
<keyword evidence="11" id="KW-1185">Reference proteome</keyword>
<sequence length="276" mass="30967">MARAGWEGLQFRQFFSRASMSQHIPRKRFGQNFLQDASVIENIVHAVNPQPDDVVIEIGPGLGAITQPLLDRLRHLHVAEIDRDIIARLKKEFPPERLTIHEGDALKFDFGSITDGAFKIVGNLPYNISTPLLFHLASFGQRVTDMHFMLQKEVVDRMLAEPSTPDFGRLTVMLQYRFEMELVLNVPPGAFWPPPKVDSAVVRMIPAPGRCGVAKDEAQLEALVTKAFSQRRKTLRNNLKGVLELADFAALGIEPGLRPENLQVEDFVRMANHLAG</sequence>
<proteinExistence type="inferred from homology"/>
<protein>
    <recommendedName>
        <fullName evidence="7">Ribosomal RNA small subunit methyltransferase A</fullName>
        <ecNumber evidence="7">2.1.1.182</ecNumber>
    </recommendedName>
    <alternativeName>
        <fullName evidence="7">16S rRNA (adenine(1518)-N(6)/adenine(1519)-N(6))-dimethyltransferase</fullName>
    </alternativeName>
    <alternativeName>
        <fullName evidence="7">16S rRNA dimethyladenosine transferase</fullName>
    </alternativeName>
    <alternativeName>
        <fullName evidence="7">16S rRNA dimethylase</fullName>
    </alternativeName>
    <alternativeName>
        <fullName evidence="7">S-adenosylmethionine-6-N', N'-adenosyl(rRNA) dimethyltransferase</fullName>
    </alternativeName>
</protein>
<feature type="binding site" evidence="7 8">
    <location>
        <position position="34"/>
    </location>
    <ligand>
        <name>S-adenosyl-L-methionine</name>
        <dbReference type="ChEBI" id="CHEBI:59789"/>
    </ligand>
</feature>
<reference evidence="11" key="3">
    <citation type="journal article" date="2017" name="Plant Physiol. Biochem.">
        <title>Differential oxidative and antioxidative response of duckweed Lemna minor toward plant growth promoting/inhibiting bacteria.</title>
        <authorList>
            <person name="Ishizawa H."/>
            <person name="Kuroda M."/>
            <person name="Morikawa M."/>
            <person name="Ike M."/>
        </authorList>
    </citation>
    <scope>NUCLEOTIDE SEQUENCE [LARGE SCALE GENOMIC DNA]</scope>
    <source>
        <strain evidence="11">H3</strain>
    </source>
</reference>
<name>A0A3G9GLG1_9NEIS</name>
<evidence type="ECO:0000256" key="1">
    <source>
        <dbReference type="ARBA" id="ARBA00022490"/>
    </source>
</evidence>
<dbReference type="Pfam" id="PF00398">
    <property type="entry name" value="RrnaAD"/>
    <property type="match status" value="1"/>
</dbReference>
<keyword evidence="1 7" id="KW-0963">Cytoplasm</keyword>
<dbReference type="InterPro" id="IPR020598">
    <property type="entry name" value="rRNA_Ade_methylase_Trfase_N"/>
</dbReference>
<accession>A0A3G9GLG1</accession>
<dbReference type="FunFam" id="1.10.8.100:FF:000001">
    <property type="entry name" value="Ribosomal RNA small subunit methyltransferase A"/>
    <property type="match status" value="1"/>
</dbReference>
<dbReference type="NCBIfam" id="TIGR00755">
    <property type="entry name" value="ksgA"/>
    <property type="match status" value="1"/>
</dbReference>
<reference evidence="11" key="1">
    <citation type="journal article" date="2017" name="Biotechnol. Biofuels">
        <title>Evaluation of environmental bacterial communities as a factor affecting the growth of duckweed Lemna minor.</title>
        <authorList>
            <person name="Ishizawa H."/>
            <person name="Kuroda M."/>
            <person name="Morikawa M."/>
            <person name="Ike M."/>
        </authorList>
    </citation>
    <scope>NUCLEOTIDE SEQUENCE [LARGE SCALE GENOMIC DNA]</scope>
    <source>
        <strain evidence="11">H3</strain>
    </source>
</reference>
<evidence type="ECO:0000256" key="3">
    <source>
        <dbReference type="ARBA" id="ARBA00022603"/>
    </source>
</evidence>
<keyword evidence="2 7" id="KW-0698">rRNA processing</keyword>
<dbReference type="GO" id="GO:0005829">
    <property type="term" value="C:cytosol"/>
    <property type="evidence" value="ECO:0007669"/>
    <property type="project" value="TreeGrafter"/>
</dbReference>
<dbReference type="GO" id="GO:0003723">
    <property type="term" value="F:RNA binding"/>
    <property type="evidence" value="ECO:0007669"/>
    <property type="project" value="UniProtKB-UniRule"/>
</dbReference>
<dbReference type="Gene3D" id="3.40.50.150">
    <property type="entry name" value="Vaccinia Virus protein VP39"/>
    <property type="match status" value="1"/>
</dbReference>
<dbReference type="InterPro" id="IPR029063">
    <property type="entry name" value="SAM-dependent_MTases_sf"/>
</dbReference>
<evidence type="ECO:0000256" key="5">
    <source>
        <dbReference type="ARBA" id="ARBA00022691"/>
    </source>
</evidence>
<dbReference type="SMART" id="SM00650">
    <property type="entry name" value="rADc"/>
    <property type="match status" value="1"/>
</dbReference>
<dbReference type="Proteomes" id="UP000198290">
    <property type="component" value="Chromosome"/>
</dbReference>
<dbReference type="KEGG" id="amah:DLM_4014"/>
<dbReference type="PROSITE" id="PS51689">
    <property type="entry name" value="SAM_RNA_A_N6_MT"/>
    <property type="match status" value="1"/>
</dbReference>
<dbReference type="HAMAP" id="MF_00607">
    <property type="entry name" value="16SrRNA_methyltr_A"/>
    <property type="match status" value="1"/>
</dbReference>
<dbReference type="EMBL" id="AP018823">
    <property type="protein sequence ID" value="BBF87593.1"/>
    <property type="molecule type" value="Genomic_DNA"/>
</dbReference>
<evidence type="ECO:0000256" key="2">
    <source>
        <dbReference type="ARBA" id="ARBA00022552"/>
    </source>
</evidence>
<dbReference type="Gene3D" id="1.10.8.100">
    <property type="entry name" value="Ribosomal RNA adenine dimethylase-like, domain 2"/>
    <property type="match status" value="1"/>
</dbReference>
<dbReference type="SUPFAM" id="SSF53335">
    <property type="entry name" value="S-adenosyl-L-methionine-dependent methyltransferases"/>
    <property type="match status" value="1"/>
</dbReference>
<feature type="binding site" evidence="7 8">
    <location>
        <position position="32"/>
    </location>
    <ligand>
        <name>S-adenosyl-L-methionine</name>
        <dbReference type="ChEBI" id="CHEBI:59789"/>
    </ligand>
</feature>
<evidence type="ECO:0000259" key="9">
    <source>
        <dbReference type="SMART" id="SM00650"/>
    </source>
</evidence>
<comment type="subcellular location">
    <subcellularLocation>
        <location evidence="7">Cytoplasm</location>
    </subcellularLocation>
</comment>
<reference evidence="10 11" key="2">
    <citation type="journal article" date="2017" name="Genome Announc.">
        <title>Draft genome sequence of Aquitalea magnusonii strain H3, a plant growth-promoting bacterium of duckweed Lemna minor.</title>
        <authorList>
            <person name="Ishizawa H."/>
            <person name="Kuroda M."/>
            <person name="Ike M."/>
        </authorList>
    </citation>
    <scope>NUCLEOTIDE SEQUENCE [LARGE SCALE GENOMIC DNA]</scope>
    <source>
        <strain evidence="10 11">H3</strain>
    </source>
</reference>
<evidence type="ECO:0000313" key="11">
    <source>
        <dbReference type="Proteomes" id="UP000198290"/>
    </source>
</evidence>
<keyword evidence="4 7" id="KW-0808">Transferase</keyword>
<feature type="binding site" evidence="7 8">
    <location>
        <position position="59"/>
    </location>
    <ligand>
        <name>S-adenosyl-L-methionine</name>
        <dbReference type="ChEBI" id="CHEBI:59789"/>
    </ligand>
</feature>
<dbReference type="STRING" id="332411.VI06_06180"/>
<feature type="binding site" evidence="7 8">
    <location>
        <position position="80"/>
    </location>
    <ligand>
        <name>S-adenosyl-L-methionine</name>
        <dbReference type="ChEBI" id="CHEBI:59789"/>
    </ligand>
</feature>
<evidence type="ECO:0000256" key="7">
    <source>
        <dbReference type="HAMAP-Rule" id="MF_00607"/>
    </source>
</evidence>
<gene>
    <name evidence="7" type="primary">rsmA</name>
    <name evidence="7" type="synonym">ksgA</name>
    <name evidence="10" type="ORF">DLM_4014</name>
</gene>